<evidence type="ECO:0000256" key="2">
    <source>
        <dbReference type="SAM" id="MobiDB-lite"/>
    </source>
</evidence>
<dbReference type="AlphaFoldDB" id="A0A5N5D0X9"/>
<accession>A0A5N5D0X9</accession>
<keyword evidence="1" id="KW-0175">Coiled coil</keyword>
<feature type="compositionally biased region" description="Acidic residues" evidence="2">
    <location>
        <begin position="293"/>
        <end position="337"/>
    </location>
</feature>
<keyword evidence="3" id="KW-0812">Transmembrane</keyword>
<organism evidence="4 5">
    <name type="scientific">Lasiodiplodia theobromae</name>
    <dbReference type="NCBI Taxonomy" id="45133"/>
    <lineage>
        <taxon>Eukaryota</taxon>
        <taxon>Fungi</taxon>
        <taxon>Dikarya</taxon>
        <taxon>Ascomycota</taxon>
        <taxon>Pezizomycotina</taxon>
        <taxon>Dothideomycetes</taxon>
        <taxon>Dothideomycetes incertae sedis</taxon>
        <taxon>Botryosphaeriales</taxon>
        <taxon>Botryosphaeriaceae</taxon>
        <taxon>Lasiodiplodia</taxon>
    </lineage>
</organism>
<proteinExistence type="predicted"/>
<keyword evidence="3" id="KW-1133">Transmembrane helix</keyword>
<keyword evidence="5" id="KW-1185">Reference proteome</keyword>
<gene>
    <name evidence="4" type="ORF">DBV05_g10072</name>
</gene>
<dbReference type="Proteomes" id="UP000325902">
    <property type="component" value="Unassembled WGS sequence"/>
</dbReference>
<feature type="region of interest" description="Disordered" evidence="2">
    <location>
        <begin position="602"/>
        <end position="644"/>
    </location>
</feature>
<protein>
    <submittedName>
        <fullName evidence="4">Uncharacterized protein</fullName>
    </submittedName>
</protein>
<comment type="caution">
    <text evidence="4">The sequence shown here is derived from an EMBL/GenBank/DDBJ whole genome shotgun (WGS) entry which is preliminary data.</text>
</comment>
<feature type="region of interest" description="Disordered" evidence="2">
    <location>
        <begin position="135"/>
        <end position="384"/>
    </location>
</feature>
<feature type="compositionally biased region" description="Basic and acidic residues" evidence="2">
    <location>
        <begin position="255"/>
        <end position="292"/>
    </location>
</feature>
<feature type="compositionally biased region" description="Low complexity" evidence="2">
    <location>
        <begin position="227"/>
        <end position="239"/>
    </location>
</feature>
<evidence type="ECO:0000256" key="1">
    <source>
        <dbReference type="SAM" id="Coils"/>
    </source>
</evidence>
<dbReference type="EMBL" id="VCHE01000106">
    <property type="protein sequence ID" value="KAB2571276.1"/>
    <property type="molecule type" value="Genomic_DNA"/>
</dbReference>
<sequence length="775" mass="85150">MSSRDSSEQYISELEEQLQELLEKNEELEKKIQQQNKDNKVLEDKLVSAETSRDWAEGEKAELAAQLTKAEAERREAVGALALDTDQYTREIKGLHETLDGLQAEHLKKLEFMNSRCSKHAGNLLAANAKLEERTREVKELRAQLGVSPQEPPPPPAEEEEERKKSWATDFSTDFGGPVAFGDSATRTLADELGDEFSSEPGSPPSSSRPHSPTSAASPFSSPPHSPTSAAASPAPSASYDSDDGSNATGVTYDDDNRPDDTDDGTHATGLTHDDDHDTSSHPDSTVEHEDAQIEQEEPIVEQDEPEVQENEPQVQEDEPAEEQEATEDETAVDENEQGLTTTTEADLTDDELGFTGSEFAEDDSTELQDQPAGAAASPYGPLKSLLMQERPLAFDDHNPYEEAFRPASPVYGQPDSDAAGPSDALQAVQMFPQERAARNNLARAIQEEKTKLNAAIADLQQEKADEVQAVKDSMNDYLEELDARRIQDLQDADLRRVQDLEAADARRLTDLHEAQSRIIDMWKAFAELIRPMLQYLAALEFIIRQQGIDVSFLEDRRPDAKKTEDELNEMASRNDLVVSPMRLAIDIHPKELIADIPSIRISPPSEELSPTTTAPPPNSPTSDESSPTTTSPTSPTSPTAAFAATGSSCPRLHVYLWPLLAFLFTLLTLFWFAGLSEAERKLWDDANDGARLSTLGHFGYGGRLSYRLFTPVSRTLYNADGGYLGPDDGQMQQQQVWMHPLVRISAALVEPVFASVQVVVAGFAVVVGCLVGLR</sequence>
<reference evidence="4 5" key="1">
    <citation type="journal article" date="2019" name="Sci. Rep.">
        <title>A multi-omics analysis of the grapevine pathogen Lasiodiplodia theobromae reveals that temperature affects the expression of virulence- and pathogenicity-related genes.</title>
        <authorList>
            <person name="Felix C."/>
            <person name="Meneses R."/>
            <person name="Goncalves M.F.M."/>
            <person name="Tilleman L."/>
            <person name="Duarte A.S."/>
            <person name="Jorrin-Novo J.V."/>
            <person name="Van de Peer Y."/>
            <person name="Deforce D."/>
            <person name="Van Nieuwerburgh F."/>
            <person name="Esteves A.C."/>
            <person name="Alves A."/>
        </authorList>
    </citation>
    <scope>NUCLEOTIDE SEQUENCE [LARGE SCALE GENOMIC DNA]</scope>
    <source>
        <strain evidence="4 5">LA-SOL3</strain>
    </source>
</reference>
<dbReference type="OrthoDB" id="10624761at2759"/>
<feature type="compositionally biased region" description="Low complexity" evidence="2">
    <location>
        <begin position="621"/>
        <end position="644"/>
    </location>
</feature>
<feature type="compositionally biased region" description="Low complexity" evidence="2">
    <location>
        <begin position="199"/>
        <end position="220"/>
    </location>
</feature>
<keyword evidence="3" id="KW-0472">Membrane</keyword>
<feature type="transmembrane region" description="Helical" evidence="3">
    <location>
        <begin position="753"/>
        <end position="774"/>
    </location>
</feature>
<feature type="transmembrane region" description="Helical" evidence="3">
    <location>
        <begin position="655"/>
        <end position="674"/>
    </location>
</feature>
<name>A0A5N5D0X9_9PEZI</name>
<evidence type="ECO:0000313" key="5">
    <source>
        <dbReference type="Proteomes" id="UP000325902"/>
    </source>
</evidence>
<evidence type="ECO:0000256" key="3">
    <source>
        <dbReference type="SAM" id="Phobius"/>
    </source>
</evidence>
<evidence type="ECO:0000313" key="4">
    <source>
        <dbReference type="EMBL" id="KAB2571276.1"/>
    </source>
</evidence>
<feature type="coiled-coil region" evidence="1">
    <location>
        <begin position="439"/>
        <end position="470"/>
    </location>
</feature>